<dbReference type="Proteomes" id="UP000177942">
    <property type="component" value="Unassembled WGS sequence"/>
</dbReference>
<dbReference type="EMBL" id="MHJJ01000002">
    <property type="protein sequence ID" value="OGY66333.1"/>
    <property type="molecule type" value="Genomic_DNA"/>
</dbReference>
<reference evidence="1 2" key="1">
    <citation type="journal article" date="2016" name="Nat. Commun.">
        <title>Thousands of microbial genomes shed light on interconnected biogeochemical processes in an aquifer system.</title>
        <authorList>
            <person name="Anantharaman K."/>
            <person name="Brown C.T."/>
            <person name="Hug L.A."/>
            <person name="Sharon I."/>
            <person name="Castelle C.J."/>
            <person name="Probst A.J."/>
            <person name="Thomas B.C."/>
            <person name="Singh A."/>
            <person name="Wilkins M.J."/>
            <person name="Karaoz U."/>
            <person name="Brodie E.L."/>
            <person name="Williams K.H."/>
            <person name="Hubbard S.S."/>
            <person name="Banfield J.F."/>
        </authorList>
    </citation>
    <scope>NUCLEOTIDE SEQUENCE [LARGE SCALE GENOMIC DNA]</scope>
</reference>
<dbReference type="AlphaFoldDB" id="A0A1G1ZNT8"/>
<name>A0A1G1ZNT8_9BACT</name>
<protein>
    <submittedName>
        <fullName evidence="1">Uncharacterized protein</fullName>
    </submittedName>
</protein>
<evidence type="ECO:0000313" key="1">
    <source>
        <dbReference type="EMBL" id="OGY66333.1"/>
    </source>
</evidence>
<evidence type="ECO:0000313" key="2">
    <source>
        <dbReference type="Proteomes" id="UP000177942"/>
    </source>
</evidence>
<dbReference type="STRING" id="1798407.A3A16_00270"/>
<sequence length="139" mass="15369">MLRILISLIFVVIAAIVIFYKMPAATKQQTIEAVSEIVPDPIKEKIESLVSTPAQRRLKLLEKLETALSEIKNNVAEDAAINPENVGKIMDKIGESEKIISQIEKTNEESSVINKVTTAVIDKTTGVLTKDGKEEKNCY</sequence>
<comment type="caution">
    <text evidence="1">The sequence shown here is derived from an EMBL/GenBank/DDBJ whole genome shotgun (WGS) entry which is preliminary data.</text>
</comment>
<accession>A0A1G1ZNT8</accession>
<gene>
    <name evidence="1" type="ORF">A3A16_00270</name>
</gene>
<proteinExistence type="predicted"/>
<organism evidence="1 2">
    <name type="scientific">Candidatus Harrisonbacteria bacterium RIFCSPLOWO2_01_FULL_44_18</name>
    <dbReference type="NCBI Taxonomy" id="1798407"/>
    <lineage>
        <taxon>Bacteria</taxon>
        <taxon>Candidatus Harrisoniibacteriota</taxon>
    </lineage>
</organism>